<proteinExistence type="inferred from homology"/>
<evidence type="ECO:0000256" key="5">
    <source>
        <dbReference type="HAMAP-Rule" id="MF_00373"/>
    </source>
</evidence>
<dbReference type="InterPro" id="IPR050096">
    <property type="entry name" value="Bacterial_rp_bL28"/>
</dbReference>
<dbReference type="HAMAP" id="MF_00373">
    <property type="entry name" value="Ribosomal_bL28"/>
    <property type="match status" value="1"/>
</dbReference>
<dbReference type="InterPro" id="IPR034704">
    <property type="entry name" value="Ribosomal_bL28/bL31-like_sf"/>
</dbReference>
<evidence type="ECO:0000256" key="2">
    <source>
        <dbReference type="ARBA" id="ARBA00022980"/>
    </source>
</evidence>
<dbReference type="Pfam" id="PF00830">
    <property type="entry name" value="Ribosomal_L28"/>
    <property type="match status" value="1"/>
</dbReference>
<dbReference type="PANTHER" id="PTHR39080">
    <property type="entry name" value="50S RIBOSOMAL PROTEIN L28"/>
    <property type="match status" value="1"/>
</dbReference>
<organism evidence="6">
    <name type="scientific">Acidobacterium capsulatum</name>
    <dbReference type="NCBI Taxonomy" id="33075"/>
    <lineage>
        <taxon>Bacteria</taxon>
        <taxon>Pseudomonadati</taxon>
        <taxon>Acidobacteriota</taxon>
        <taxon>Terriglobia</taxon>
        <taxon>Terriglobales</taxon>
        <taxon>Acidobacteriaceae</taxon>
        <taxon>Acidobacterium</taxon>
    </lineage>
</organism>
<dbReference type="GO" id="GO:0003735">
    <property type="term" value="F:structural constituent of ribosome"/>
    <property type="evidence" value="ECO:0007669"/>
    <property type="project" value="InterPro"/>
</dbReference>
<accession>A0A7V4XR24</accession>
<dbReference type="InterPro" id="IPR026569">
    <property type="entry name" value="Ribosomal_bL28"/>
</dbReference>
<reference evidence="6" key="1">
    <citation type="journal article" date="2020" name="mSystems">
        <title>Genome- and Community-Level Interaction Insights into Carbon Utilization and Element Cycling Functions of Hydrothermarchaeota in Hydrothermal Sediment.</title>
        <authorList>
            <person name="Zhou Z."/>
            <person name="Liu Y."/>
            <person name="Xu W."/>
            <person name="Pan J."/>
            <person name="Luo Z.H."/>
            <person name="Li M."/>
        </authorList>
    </citation>
    <scope>NUCLEOTIDE SEQUENCE [LARGE SCALE GENOMIC DNA]</scope>
    <source>
        <strain evidence="6">SpSt-855</strain>
    </source>
</reference>
<dbReference type="EMBL" id="DTKL01000015">
    <property type="protein sequence ID" value="HGY93588.1"/>
    <property type="molecule type" value="Genomic_DNA"/>
</dbReference>
<dbReference type="SUPFAM" id="SSF143800">
    <property type="entry name" value="L28p-like"/>
    <property type="match status" value="1"/>
</dbReference>
<keyword evidence="2 5" id="KW-0689">Ribosomal protein</keyword>
<dbReference type="AlphaFoldDB" id="A0A7V4XR24"/>
<evidence type="ECO:0000256" key="1">
    <source>
        <dbReference type="ARBA" id="ARBA00008760"/>
    </source>
</evidence>
<gene>
    <name evidence="5 6" type="primary">rpmB</name>
    <name evidence="6" type="ORF">ENW50_02700</name>
</gene>
<dbReference type="InterPro" id="IPR037147">
    <property type="entry name" value="Ribosomal_bL28_sf"/>
</dbReference>
<keyword evidence="3 5" id="KW-0687">Ribonucleoprotein</keyword>
<comment type="caution">
    <text evidence="6">The sequence shown here is derived from an EMBL/GenBank/DDBJ whole genome shotgun (WGS) entry which is preliminary data.</text>
</comment>
<sequence>MAQVCEICGKGPQFGNNISHAHNVTRRRWNVNLRPVKVKVGPSANKRVRVCTSCIKSGKITKA</sequence>
<dbReference type="InterPro" id="IPR001383">
    <property type="entry name" value="Ribosomal_bL28_bact-type"/>
</dbReference>
<dbReference type="GO" id="GO:0006412">
    <property type="term" value="P:translation"/>
    <property type="evidence" value="ECO:0007669"/>
    <property type="project" value="UniProtKB-UniRule"/>
</dbReference>
<comment type="similarity">
    <text evidence="1 5">Belongs to the bacterial ribosomal protein bL28 family.</text>
</comment>
<dbReference type="NCBIfam" id="TIGR00009">
    <property type="entry name" value="L28"/>
    <property type="match status" value="1"/>
</dbReference>
<dbReference type="PANTHER" id="PTHR39080:SF1">
    <property type="entry name" value="LARGE RIBOSOMAL SUBUNIT PROTEIN BL28A"/>
    <property type="match status" value="1"/>
</dbReference>
<dbReference type="GO" id="GO:0005840">
    <property type="term" value="C:ribosome"/>
    <property type="evidence" value="ECO:0007669"/>
    <property type="project" value="UniProtKB-KW"/>
</dbReference>
<evidence type="ECO:0000313" key="6">
    <source>
        <dbReference type="EMBL" id="HGY93588.1"/>
    </source>
</evidence>
<dbReference type="GO" id="GO:1990904">
    <property type="term" value="C:ribonucleoprotein complex"/>
    <property type="evidence" value="ECO:0007669"/>
    <property type="project" value="UniProtKB-KW"/>
</dbReference>
<evidence type="ECO:0000256" key="3">
    <source>
        <dbReference type="ARBA" id="ARBA00023274"/>
    </source>
</evidence>
<evidence type="ECO:0000256" key="4">
    <source>
        <dbReference type="ARBA" id="ARBA00035174"/>
    </source>
</evidence>
<protein>
    <recommendedName>
        <fullName evidence="4 5">Large ribosomal subunit protein bL28</fullName>
    </recommendedName>
</protein>
<dbReference type="Gene3D" id="2.30.170.40">
    <property type="entry name" value="Ribosomal protein L28/L24"/>
    <property type="match status" value="1"/>
</dbReference>
<name>A0A7V4XR24_9BACT</name>